<proteinExistence type="inferred from homology"/>
<sequence length="314" mass="33389">MTKRIVVALGGNAILTDDPSAAAQQQAIQQTAQQLINFLAAGDVQLVLTHGNGPQVGNLVLQQLQGSSVKNPAMPLDTVGAMTQGEIGLWLADALNYEISIRGLSQRVATVLTRTVVDEADPAFRQPTKPIGPFYTVDELPAIKQQYPDWQFVADAGRGFRRVVPSPKPVSIMEAAEIQALVQDGVTLIAGGGGGVPVIEKEGHVTGIEAVIDKDFTAAKLAELVDADELLILTAVRYVAKDFNQPSQTMIKRISVTEMQQLVDAGQFPAGSMKPKVEAAISFVRNTGRPAVITSLDNVRAYLADGDGTVIVPD</sequence>
<comment type="caution">
    <text evidence="11">The sequence shown here is derived from an EMBL/GenBank/DDBJ whole genome shotgun (WGS) entry which is preliminary data.</text>
</comment>
<evidence type="ECO:0000256" key="3">
    <source>
        <dbReference type="ARBA" id="ARBA00013070"/>
    </source>
</evidence>
<dbReference type="PRINTS" id="PR01469">
    <property type="entry name" value="CARBMTKINASE"/>
</dbReference>
<dbReference type="SUPFAM" id="SSF53633">
    <property type="entry name" value="Carbamate kinase-like"/>
    <property type="match status" value="1"/>
</dbReference>
<dbReference type="GO" id="GO:0019546">
    <property type="term" value="P:L-arginine deiminase pathway"/>
    <property type="evidence" value="ECO:0007669"/>
    <property type="project" value="TreeGrafter"/>
</dbReference>
<dbReference type="FunFam" id="3.40.1160.10:FF:000007">
    <property type="entry name" value="Carbamate kinase"/>
    <property type="match status" value="1"/>
</dbReference>
<dbReference type="EMBL" id="JWHU01000043">
    <property type="protein sequence ID" value="KIU19008.1"/>
    <property type="molecule type" value="Genomic_DNA"/>
</dbReference>
<evidence type="ECO:0000256" key="8">
    <source>
        <dbReference type="NCBIfam" id="TIGR00746"/>
    </source>
</evidence>
<dbReference type="InterPro" id="IPR036393">
    <property type="entry name" value="AceGlu_kinase-like_sf"/>
</dbReference>
<keyword evidence="12" id="KW-1185">Reference proteome</keyword>
<dbReference type="RefSeq" id="WP_043712473.1">
    <property type="nucleotide sequence ID" value="NZ_JALOCT010000009.1"/>
</dbReference>
<evidence type="ECO:0000313" key="11">
    <source>
        <dbReference type="EMBL" id="KIU19008.1"/>
    </source>
</evidence>
<dbReference type="CDD" id="cd04235">
    <property type="entry name" value="AAK_CK"/>
    <property type="match status" value="1"/>
</dbReference>
<organism evidence="11 12">
    <name type="scientific">Weissella cibaria</name>
    <dbReference type="NCBI Taxonomy" id="137591"/>
    <lineage>
        <taxon>Bacteria</taxon>
        <taxon>Bacillati</taxon>
        <taxon>Bacillota</taxon>
        <taxon>Bacilli</taxon>
        <taxon>Lactobacillales</taxon>
        <taxon>Lactobacillaceae</taxon>
        <taxon>Weissella</taxon>
    </lineage>
</organism>
<protein>
    <recommendedName>
        <fullName evidence="3 8">Carbamate kinase</fullName>
    </recommendedName>
</protein>
<evidence type="ECO:0000256" key="6">
    <source>
        <dbReference type="ARBA" id="ARBA00022777"/>
    </source>
</evidence>
<reference evidence="11 12" key="1">
    <citation type="journal article" date="2015" name="Microbiology (Mosc.)">
        <title>Genomics of the Weissella cibaria species with an examination of its metabolic traits.</title>
        <authorList>
            <person name="Lynch K.M."/>
            <person name="Lucid A."/>
            <person name="Arendt E.K."/>
            <person name="Sleator R.D."/>
            <person name="Lucey B."/>
            <person name="Coffey A."/>
        </authorList>
    </citation>
    <scope>NUCLEOTIDE SEQUENCE [LARGE SCALE GENOMIC DNA]</scope>
    <source>
        <strain evidence="11 12">MG1</strain>
    </source>
</reference>
<evidence type="ECO:0000256" key="5">
    <source>
        <dbReference type="ARBA" id="ARBA00022679"/>
    </source>
</evidence>
<evidence type="ECO:0000313" key="12">
    <source>
        <dbReference type="Proteomes" id="UP000032287"/>
    </source>
</evidence>
<dbReference type="PANTHER" id="PTHR30409:SF1">
    <property type="entry name" value="CARBAMATE KINASE-RELATED"/>
    <property type="match status" value="1"/>
</dbReference>
<dbReference type="AlphaFoldDB" id="A0A0D1JBR1"/>
<dbReference type="PIRSF" id="PIRSF000723">
    <property type="entry name" value="Carbamate_kin"/>
    <property type="match status" value="1"/>
</dbReference>
<dbReference type="NCBIfam" id="TIGR00746">
    <property type="entry name" value="arcC"/>
    <property type="match status" value="1"/>
</dbReference>
<feature type="domain" description="Aspartate/glutamate/uridylate kinase" evidence="10">
    <location>
        <begin position="3"/>
        <end position="295"/>
    </location>
</feature>
<dbReference type="InterPro" id="IPR001048">
    <property type="entry name" value="Asp/Glu/Uridylate_kinase"/>
</dbReference>
<dbReference type="Gene3D" id="3.40.1160.10">
    <property type="entry name" value="Acetylglutamate kinase-like"/>
    <property type="match status" value="1"/>
</dbReference>
<dbReference type="PATRIC" id="fig|137591.25.peg.2249"/>
<keyword evidence="6 9" id="KW-0418">Kinase</keyword>
<dbReference type="UniPathway" id="UPA00996">
    <property type="reaction ID" value="UER00366"/>
</dbReference>
<gene>
    <name evidence="11" type="primary">arcC1</name>
    <name evidence="11" type="ORF">QX99_02293</name>
</gene>
<keyword evidence="5 9" id="KW-0808">Transferase</keyword>
<comment type="pathway">
    <text evidence="1">Metabolic intermediate metabolism; carbamoyl phosphate degradation; CO(2) and NH(3) from carbamoyl phosphate: step 1/1.</text>
</comment>
<dbReference type="eggNOG" id="COG0549">
    <property type="taxonomic scope" value="Bacteria"/>
</dbReference>
<name>A0A0D1JBR1_9LACO</name>
<dbReference type="Proteomes" id="UP000032287">
    <property type="component" value="Unassembled WGS sequence"/>
</dbReference>
<evidence type="ECO:0000256" key="2">
    <source>
        <dbReference type="ARBA" id="ARBA00011066"/>
    </source>
</evidence>
<accession>A0A0D1JBR1</accession>
<evidence type="ECO:0000259" key="10">
    <source>
        <dbReference type="Pfam" id="PF00696"/>
    </source>
</evidence>
<evidence type="ECO:0000256" key="9">
    <source>
        <dbReference type="PIRNR" id="PIRNR000723"/>
    </source>
</evidence>
<dbReference type="NCBIfam" id="NF009007">
    <property type="entry name" value="PRK12352.1"/>
    <property type="match status" value="1"/>
</dbReference>
<comment type="catalytic activity">
    <reaction evidence="7">
        <text>hydrogencarbonate + NH4(+) + ATP = carbamoyl phosphate + ADP + H2O + H(+)</text>
        <dbReference type="Rhea" id="RHEA:10152"/>
        <dbReference type="ChEBI" id="CHEBI:15377"/>
        <dbReference type="ChEBI" id="CHEBI:15378"/>
        <dbReference type="ChEBI" id="CHEBI:17544"/>
        <dbReference type="ChEBI" id="CHEBI:28938"/>
        <dbReference type="ChEBI" id="CHEBI:30616"/>
        <dbReference type="ChEBI" id="CHEBI:58228"/>
        <dbReference type="ChEBI" id="CHEBI:456216"/>
        <dbReference type="EC" id="2.7.2.2"/>
    </reaction>
</comment>
<dbReference type="STRING" id="137591.AO080_11305"/>
<dbReference type="PANTHER" id="PTHR30409">
    <property type="entry name" value="CARBAMATE KINASE"/>
    <property type="match status" value="1"/>
</dbReference>
<evidence type="ECO:0000256" key="1">
    <source>
        <dbReference type="ARBA" id="ARBA00005118"/>
    </source>
</evidence>
<comment type="similarity">
    <text evidence="2 9">Belongs to the carbamate kinase family.</text>
</comment>
<dbReference type="InterPro" id="IPR003964">
    <property type="entry name" value="Carb_kinase"/>
</dbReference>
<keyword evidence="4" id="KW-0056">Arginine metabolism</keyword>
<evidence type="ECO:0000256" key="7">
    <source>
        <dbReference type="ARBA" id="ARBA00048467"/>
    </source>
</evidence>
<evidence type="ECO:0000256" key="4">
    <source>
        <dbReference type="ARBA" id="ARBA00022503"/>
    </source>
</evidence>
<dbReference type="GO" id="GO:0008804">
    <property type="term" value="F:carbamate kinase activity"/>
    <property type="evidence" value="ECO:0007669"/>
    <property type="project" value="UniProtKB-UniRule"/>
</dbReference>
<dbReference type="GO" id="GO:0005829">
    <property type="term" value="C:cytosol"/>
    <property type="evidence" value="ECO:0007669"/>
    <property type="project" value="TreeGrafter"/>
</dbReference>
<dbReference type="Pfam" id="PF00696">
    <property type="entry name" value="AA_kinase"/>
    <property type="match status" value="1"/>
</dbReference>